<feature type="non-terminal residue" evidence="14">
    <location>
        <position position="1"/>
    </location>
</feature>
<keyword evidence="10" id="KW-1071">Ligand-gated ion channel</keyword>
<comment type="caution">
    <text evidence="14">The sequence shown here is derived from an EMBL/GenBank/DDBJ whole genome shotgun (WGS) entry which is preliminary data.</text>
</comment>
<evidence type="ECO:0000256" key="7">
    <source>
        <dbReference type="ARBA" id="ARBA00023136"/>
    </source>
</evidence>
<evidence type="ECO:0000256" key="4">
    <source>
        <dbReference type="ARBA" id="ARBA00022692"/>
    </source>
</evidence>
<evidence type="ECO:0000256" key="10">
    <source>
        <dbReference type="ARBA" id="ARBA00023286"/>
    </source>
</evidence>
<evidence type="ECO:0000256" key="5">
    <source>
        <dbReference type="ARBA" id="ARBA00022989"/>
    </source>
</evidence>
<evidence type="ECO:0000313" key="14">
    <source>
        <dbReference type="EMBL" id="TRY67511.1"/>
    </source>
</evidence>
<keyword evidence="3" id="KW-1003">Cell membrane</keyword>
<dbReference type="SUPFAM" id="SSF53850">
    <property type="entry name" value="Periplasmic binding protein-like II"/>
    <property type="match status" value="1"/>
</dbReference>
<dbReference type="Proteomes" id="UP000318571">
    <property type="component" value="Chromosome 4"/>
</dbReference>
<dbReference type="InterPro" id="IPR052192">
    <property type="entry name" value="Insect_Ionotropic_Sensory_Rcpt"/>
</dbReference>
<dbReference type="GO" id="GO:0005886">
    <property type="term" value="C:plasma membrane"/>
    <property type="evidence" value="ECO:0007669"/>
    <property type="project" value="UniProtKB-SubCell"/>
</dbReference>
<name>A0A553NPY5_TIGCA</name>
<evidence type="ECO:0000256" key="2">
    <source>
        <dbReference type="ARBA" id="ARBA00022448"/>
    </source>
</evidence>
<keyword evidence="4 12" id="KW-0812">Transmembrane</keyword>
<evidence type="ECO:0000256" key="1">
    <source>
        <dbReference type="ARBA" id="ARBA00004651"/>
    </source>
</evidence>
<keyword evidence="6" id="KW-0406">Ion transport</keyword>
<evidence type="ECO:0000256" key="9">
    <source>
        <dbReference type="ARBA" id="ARBA00023180"/>
    </source>
</evidence>
<dbReference type="Pfam" id="PF10613">
    <property type="entry name" value="Lig_chan-Glu_bd"/>
    <property type="match status" value="1"/>
</dbReference>
<keyword evidence="5 12" id="KW-1133">Transmembrane helix</keyword>
<dbReference type="PANTHER" id="PTHR42643:SF24">
    <property type="entry name" value="IONOTROPIC RECEPTOR 60A"/>
    <property type="match status" value="1"/>
</dbReference>
<feature type="transmembrane region" description="Helical" evidence="12">
    <location>
        <begin position="261"/>
        <end position="278"/>
    </location>
</feature>
<accession>A0A553NPY5</accession>
<evidence type="ECO:0000256" key="12">
    <source>
        <dbReference type="SAM" id="Phobius"/>
    </source>
</evidence>
<feature type="non-terminal residue" evidence="14">
    <location>
        <position position="306"/>
    </location>
</feature>
<dbReference type="Gene3D" id="3.40.190.10">
    <property type="entry name" value="Periplasmic binding protein-like II"/>
    <property type="match status" value="1"/>
</dbReference>
<keyword evidence="7 12" id="KW-0472">Membrane</keyword>
<gene>
    <name evidence="14" type="ORF">TCAL_05882</name>
</gene>
<feature type="domain" description="Ionotropic glutamate receptor L-glutamate and glycine-binding" evidence="13">
    <location>
        <begin position="157"/>
        <end position="245"/>
    </location>
</feature>
<dbReference type="PANTHER" id="PTHR42643">
    <property type="entry name" value="IONOTROPIC RECEPTOR 20A-RELATED"/>
    <property type="match status" value="1"/>
</dbReference>
<evidence type="ECO:0000259" key="13">
    <source>
        <dbReference type="Pfam" id="PF10613"/>
    </source>
</evidence>
<proteinExistence type="predicted"/>
<keyword evidence="2" id="KW-0813">Transport</keyword>
<keyword evidence="9" id="KW-0325">Glycoprotein</keyword>
<evidence type="ECO:0000313" key="15">
    <source>
        <dbReference type="Proteomes" id="UP000318571"/>
    </source>
</evidence>
<keyword evidence="11" id="KW-0407">Ion channel</keyword>
<protein>
    <recommendedName>
        <fullName evidence="13">Ionotropic glutamate receptor L-glutamate and glycine-binding domain-containing protein</fullName>
    </recommendedName>
</protein>
<keyword evidence="8" id="KW-0675">Receptor</keyword>
<keyword evidence="15" id="KW-1185">Reference proteome</keyword>
<comment type="subcellular location">
    <subcellularLocation>
        <location evidence="1">Cell membrane</location>
        <topology evidence="1">Multi-pass membrane protein</topology>
    </subcellularLocation>
</comment>
<dbReference type="InterPro" id="IPR019594">
    <property type="entry name" value="Glu/Gly-bd"/>
</dbReference>
<evidence type="ECO:0000256" key="8">
    <source>
        <dbReference type="ARBA" id="ARBA00023170"/>
    </source>
</evidence>
<dbReference type="GO" id="GO:0015276">
    <property type="term" value="F:ligand-gated monoatomic ion channel activity"/>
    <property type="evidence" value="ECO:0007669"/>
    <property type="project" value="InterPro"/>
</dbReference>
<dbReference type="STRING" id="6832.A0A553NPY5"/>
<evidence type="ECO:0000256" key="11">
    <source>
        <dbReference type="ARBA" id="ARBA00023303"/>
    </source>
</evidence>
<evidence type="ECO:0000256" key="6">
    <source>
        <dbReference type="ARBA" id="ARBA00023065"/>
    </source>
</evidence>
<dbReference type="AlphaFoldDB" id="A0A553NPY5"/>
<dbReference type="EMBL" id="VCGU01000011">
    <property type="protein sequence ID" value="TRY67511.1"/>
    <property type="molecule type" value="Genomic_DNA"/>
</dbReference>
<evidence type="ECO:0000256" key="3">
    <source>
        <dbReference type="ARBA" id="ARBA00022475"/>
    </source>
</evidence>
<sequence length="306" mass="34872">LCPLANCHLHDILTSLSSGSCQIVNFDLGIELKTIPQIKLDHTFDSKVITKLNSPKSCWNVLVSKVEDAQKIKQVLSRMRSIILVSNEQVPLRLEFELYQYFENGQYQDDLVLHCSGSMTTKIIHMKDLGRAGACPFHFLGQEIQISYRGLPPFILEGPHGVYGVDMDIVQILSETLGFHFKVQLEKQWGVLLPNGTWIGTLGSVQEKSSMIGVGHLTIQYDYFQAVDFSHHLYNLDVLLVAPKPKPLKSYYNLLQPFPPLVWLLVVIAWIFATLVLWEMIQIQRDNNLAHNIKEPAMFTFRTMFS</sequence>
<organism evidence="14 15">
    <name type="scientific">Tigriopus californicus</name>
    <name type="common">Marine copepod</name>
    <dbReference type="NCBI Taxonomy" id="6832"/>
    <lineage>
        <taxon>Eukaryota</taxon>
        <taxon>Metazoa</taxon>
        <taxon>Ecdysozoa</taxon>
        <taxon>Arthropoda</taxon>
        <taxon>Crustacea</taxon>
        <taxon>Multicrustacea</taxon>
        <taxon>Hexanauplia</taxon>
        <taxon>Copepoda</taxon>
        <taxon>Harpacticoida</taxon>
        <taxon>Harpacticidae</taxon>
        <taxon>Tigriopus</taxon>
    </lineage>
</organism>
<reference evidence="14 15" key="1">
    <citation type="journal article" date="2018" name="Nat. Ecol. Evol.">
        <title>Genomic signatures of mitonuclear coevolution across populations of Tigriopus californicus.</title>
        <authorList>
            <person name="Barreto F.S."/>
            <person name="Watson E.T."/>
            <person name="Lima T.G."/>
            <person name="Willett C.S."/>
            <person name="Edmands S."/>
            <person name="Li W."/>
            <person name="Burton R.S."/>
        </authorList>
    </citation>
    <scope>NUCLEOTIDE SEQUENCE [LARGE SCALE GENOMIC DNA]</scope>
    <source>
        <strain evidence="14 15">San Diego</strain>
    </source>
</reference>